<evidence type="ECO:0000313" key="2">
    <source>
        <dbReference type="EMBL" id="CAK0877784.1"/>
    </source>
</evidence>
<evidence type="ECO:0000256" key="1">
    <source>
        <dbReference type="SAM" id="MobiDB-lite"/>
    </source>
</evidence>
<keyword evidence="3" id="KW-1185">Reference proteome</keyword>
<dbReference type="Proteomes" id="UP001189429">
    <property type="component" value="Unassembled WGS sequence"/>
</dbReference>
<comment type="caution">
    <text evidence="2">The sequence shown here is derived from an EMBL/GenBank/DDBJ whole genome shotgun (WGS) entry which is preliminary data.</text>
</comment>
<organism evidence="2 3">
    <name type="scientific">Prorocentrum cordatum</name>
    <dbReference type="NCBI Taxonomy" id="2364126"/>
    <lineage>
        <taxon>Eukaryota</taxon>
        <taxon>Sar</taxon>
        <taxon>Alveolata</taxon>
        <taxon>Dinophyceae</taxon>
        <taxon>Prorocentrales</taxon>
        <taxon>Prorocentraceae</taxon>
        <taxon>Prorocentrum</taxon>
    </lineage>
</organism>
<protein>
    <submittedName>
        <fullName evidence="2">Uncharacterized protein</fullName>
    </submittedName>
</protein>
<evidence type="ECO:0000313" key="3">
    <source>
        <dbReference type="Proteomes" id="UP001189429"/>
    </source>
</evidence>
<sequence length="327" mass="36396">MAQGLADRRPLNDIAFVDLHVSLGIPVEPDATMIGLLKQVEQRAQRAWRGTLAGIELLGLPLAAALAALRARVQPGACHGAALLVIRGDWATRLDAIYDRWVSELLDLTQPAPRVCLLREIGMPWRLSTTTLRQAFGFWARVQAMPQSALPPRVLRLAGQSQATWTAAMQHHAGGLNVRPFREWVEAAAAAPPEALGREARKRLIRRNLVEEVDLQLQRREDFWVTAERARHPGRGLRVAADAAEFRLTCRAIRPWAQWRLQGRFTSSRAARRRQPVRGATAWSLTSSTSHSAATLRRQRGTPQQGQPGRARQPQRLRSAAPRTPTS</sequence>
<proteinExistence type="predicted"/>
<gene>
    <name evidence="2" type="ORF">PCOR1329_LOCUS61743</name>
</gene>
<feature type="region of interest" description="Disordered" evidence="1">
    <location>
        <begin position="267"/>
        <end position="327"/>
    </location>
</feature>
<accession>A0ABN9VW25</accession>
<name>A0ABN9VW25_9DINO</name>
<reference evidence="2" key="1">
    <citation type="submission" date="2023-10" db="EMBL/GenBank/DDBJ databases">
        <authorList>
            <person name="Chen Y."/>
            <person name="Shah S."/>
            <person name="Dougan E. K."/>
            <person name="Thang M."/>
            <person name="Chan C."/>
        </authorList>
    </citation>
    <scope>NUCLEOTIDE SEQUENCE [LARGE SCALE GENOMIC DNA]</scope>
</reference>
<dbReference type="EMBL" id="CAUYUJ010017776">
    <property type="protein sequence ID" value="CAK0877784.1"/>
    <property type="molecule type" value="Genomic_DNA"/>
</dbReference>
<feature type="compositionally biased region" description="Low complexity" evidence="1">
    <location>
        <begin position="280"/>
        <end position="316"/>
    </location>
</feature>